<feature type="signal peptide" evidence="1">
    <location>
        <begin position="1"/>
        <end position="21"/>
    </location>
</feature>
<proteinExistence type="predicted"/>
<keyword evidence="1" id="KW-0732">Signal</keyword>
<feature type="chain" id="PRO_5039154530" evidence="1">
    <location>
        <begin position="22"/>
        <end position="305"/>
    </location>
</feature>
<dbReference type="PROSITE" id="PS51257">
    <property type="entry name" value="PROKAR_LIPOPROTEIN"/>
    <property type="match status" value="1"/>
</dbReference>
<comment type="caution">
    <text evidence="2">The sequence shown here is derived from an EMBL/GenBank/DDBJ whole genome shotgun (WGS) entry which is preliminary data.</text>
</comment>
<reference evidence="2" key="1">
    <citation type="journal article" date="2019" name="Plant J.">
        <title>Chlorella vulgaris genome assembly and annotation reveals the molecular basis for metabolic acclimation to high light conditions.</title>
        <authorList>
            <person name="Cecchin M."/>
            <person name="Marcolungo L."/>
            <person name="Rossato M."/>
            <person name="Girolomoni L."/>
            <person name="Cosentino E."/>
            <person name="Cuine S."/>
            <person name="Li-Beisson Y."/>
            <person name="Delledonne M."/>
            <person name="Ballottari M."/>
        </authorList>
    </citation>
    <scope>NUCLEOTIDE SEQUENCE</scope>
    <source>
        <strain evidence="2">211/11P</strain>
    </source>
</reference>
<name>A0A9D4TTU9_CHLVU</name>
<evidence type="ECO:0000313" key="2">
    <source>
        <dbReference type="EMBL" id="KAI3434606.1"/>
    </source>
</evidence>
<evidence type="ECO:0000313" key="3">
    <source>
        <dbReference type="Proteomes" id="UP001055712"/>
    </source>
</evidence>
<dbReference type="AlphaFoldDB" id="A0A9D4TTU9"/>
<evidence type="ECO:0000256" key="1">
    <source>
        <dbReference type="SAM" id="SignalP"/>
    </source>
</evidence>
<organism evidence="2 3">
    <name type="scientific">Chlorella vulgaris</name>
    <name type="common">Green alga</name>
    <dbReference type="NCBI Taxonomy" id="3077"/>
    <lineage>
        <taxon>Eukaryota</taxon>
        <taxon>Viridiplantae</taxon>
        <taxon>Chlorophyta</taxon>
        <taxon>core chlorophytes</taxon>
        <taxon>Trebouxiophyceae</taxon>
        <taxon>Chlorellales</taxon>
        <taxon>Chlorellaceae</taxon>
        <taxon>Chlorella clade</taxon>
        <taxon>Chlorella</taxon>
    </lineage>
</organism>
<dbReference type="EMBL" id="SIDB01000003">
    <property type="protein sequence ID" value="KAI3434606.1"/>
    <property type="molecule type" value="Genomic_DNA"/>
</dbReference>
<reference evidence="2" key="2">
    <citation type="submission" date="2020-11" db="EMBL/GenBank/DDBJ databases">
        <authorList>
            <person name="Cecchin M."/>
            <person name="Marcolungo L."/>
            <person name="Rossato M."/>
            <person name="Girolomoni L."/>
            <person name="Cosentino E."/>
            <person name="Cuine S."/>
            <person name="Li-Beisson Y."/>
            <person name="Delledonne M."/>
            <person name="Ballottari M."/>
        </authorList>
    </citation>
    <scope>NUCLEOTIDE SEQUENCE</scope>
    <source>
        <strain evidence="2">211/11P</strain>
        <tissue evidence="2">Whole cell</tissue>
    </source>
</reference>
<dbReference type="Proteomes" id="UP001055712">
    <property type="component" value="Unassembled WGS sequence"/>
</dbReference>
<accession>A0A9D4TTU9</accession>
<sequence>MQSPGKLCLLAVLLAAGCALADDHDCIYGEPPLCQHALASDTTCRGINATTKDAWLSTECDYVLYDVPAKQESNAWIVIHAADCDNWTGELGDYFSEAAGTNLFGLRQCVGLDPQVCTLNRSRCDALHVSWTMPDQPATLGLGFNPPVLVEAAKNTSNQILFIHSYDGLPTYPWSTPCSGNNTSHVCIFGDDPDFDRKFYGDGGIKELLEDALNGSPHLSCPVEVVDARNSSEVPSWVPGPAWPQAYASNRRADLPCSGMFPIGIGNWAWEMQDAVAGALQIAIVKGDDQETLDLVTEAIKVAIS</sequence>
<keyword evidence="3" id="KW-1185">Reference proteome</keyword>
<protein>
    <submittedName>
        <fullName evidence="2">Uncharacterized protein</fullName>
    </submittedName>
</protein>
<gene>
    <name evidence="2" type="ORF">D9Q98_002674</name>
</gene>